<keyword evidence="2" id="KW-0812">Transmembrane</keyword>
<organism evidence="4 5">
    <name type="scientific">Lupinus albus</name>
    <name type="common">White lupine</name>
    <name type="synonym">Lupinus termis</name>
    <dbReference type="NCBI Taxonomy" id="3870"/>
    <lineage>
        <taxon>Eukaryota</taxon>
        <taxon>Viridiplantae</taxon>
        <taxon>Streptophyta</taxon>
        <taxon>Embryophyta</taxon>
        <taxon>Tracheophyta</taxon>
        <taxon>Spermatophyta</taxon>
        <taxon>Magnoliopsida</taxon>
        <taxon>eudicotyledons</taxon>
        <taxon>Gunneridae</taxon>
        <taxon>Pentapetalae</taxon>
        <taxon>rosids</taxon>
        <taxon>fabids</taxon>
        <taxon>Fabales</taxon>
        <taxon>Fabaceae</taxon>
        <taxon>Papilionoideae</taxon>
        <taxon>50 kb inversion clade</taxon>
        <taxon>genistoids sensu lato</taxon>
        <taxon>core genistoids</taxon>
        <taxon>Genisteae</taxon>
        <taxon>Lupinus</taxon>
    </lineage>
</organism>
<dbReference type="GO" id="GO:0140326">
    <property type="term" value="F:ATPase-coupled intramembrane lipid transporter activity"/>
    <property type="evidence" value="ECO:0007669"/>
    <property type="project" value="TreeGrafter"/>
</dbReference>
<protein>
    <submittedName>
        <fullName evidence="4">Putative phospholipid-translocating ATPase</fullName>
    </submittedName>
</protein>
<dbReference type="OrthoDB" id="377733at2759"/>
<dbReference type="EMBL" id="WOCE01000018">
    <property type="protein sequence ID" value="KAE9593932.1"/>
    <property type="molecule type" value="Genomic_DNA"/>
</dbReference>
<dbReference type="GO" id="GO:0005886">
    <property type="term" value="C:plasma membrane"/>
    <property type="evidence" value="ECO:0007669"/>
    <property type="project" value="TreeGrafter"/>
</dbReference>
<evidence type="ECO:0000313" key="4">
    <source>
        <dbReference type="EMBL" id="KAE9593932.1"/>
    </source>
</evidence>
<name>A0A6A4NX43_LUPAL</name>
<feature type="compositionally biased region" description="Polar residues" evidence="1">
    <location>
        <begin position="1"/>
        <end position="21"/>
    </location>
</feature>
<feature type="compositionally biased region" description="Low complexity" evidence="1">
    <location>
        <begin position="24"/>
        <end position="41"/>
    </location>
</feature>
<feature type="transmembrane region" description="Helical" evidence="2">
    <location>
        <begin position="148"/>
        <end position="166"/>
    </location>
</feature>
<dbReference type="InterPro" id="IPR032631">
    <property type="entry name" value="P-type_ATPase_N"/>
</dbReference>
<dbReference type="PANTHER" id="PTHR24092">
    <property type="entry name" value="PROBABLE PHOSPHOLIPID-TRANSPORTING ATPASE"/>
    <property type="match status" value="1"/>
</dbReference>
<keyword evidence="5" id="KW-1185">Reference proteome</keyword>
<dbReference type="PANTHER" id="PTHR24092:SF91">
    <property type="entry name" value="PHOSPHOLIPID-TRANSPORTING ATPASE 1"/>
    <property type="match status" value="1"/>
</dbReference>
<feature type="region of interest" description="Disordered" evidence="1">
    <location>
        <begin position="1"/>
        <end position="74"/>
    </location>
</feature>
<gene>
    <name evidence="4" type="ORF">Lalb_Chr18g0048261</name>
</gene>
<dbReference type="Pfam" id="PF16209">
    <property type="entry name" value="PhoLip_ATPase_N"/>
    <property type="match status" value="1"/>
</dbReference>
<evidence type="ECO:0000256" key="1">
    <source>
        <dbReference type="SAM" id="MobiDB-lite"/>
    </source>
</evidence>
<dbReference type="InterPro" id="IPR023298">
    <property type="entry name" value="ATPase_P-typ_TM_dom_sf"/>
</dbReference>
<feature type="domain" description="P-type ATPase N-terminal" evidence="3">
    <location>
        <begin position="83"/>
        <end position="149"/>
    </location>
</feature>
<comment type="caution">
    <text evidence="4">The sequence shown here is derived from an EMBL/GenBank/DDBJ whole genome shotgun (WGS) entry which is preliminary data.</text>
</comment>
<sequence>MDSSNKVENPSNYEPTLNLKNSSRRSSMLIHSRSSSSSTKNSVKEVSFNHSGSKPLRYGSKGADSEGLSMSQKELRDEDARLVFINDPEKTNERFEFSGNLISTVKYSIVTFIPKNLFEQFHRVAYVYFLIIAILNQLPQLAVFGEVVSVLPLAFVFIVSAVKDAYE</sequence>
<keyword evidence="2" id="KW-1133">Transmembrane helix</keyword>
<evidence type="ECO:0000256" key="2">
    <source>
        <dbReference type="SAM" id="Phobius"/>
    </source>
</evidence>
<dbReference type="Proteomes" id="UP000447434">
    <property type="component" value="Chromosome 18"/>
</dbReference>
<evidence type="ECO:0000313" key="5">
    <source>
        <dbReference type="Proteomes" id="UP000447434"/>
    </source>
</evidence>
<dbReference type="SUPFAM" id="SSF81665">
    <property type="entry name" value="Calcium ATPase, transmembrane domain M"/>
    <property type="match status" value="1"/>
</dbReference>
<dbReference type="GO" id="GO:0045332">
    <property type="term" value="P:phospholipid translocation"/>
    <property type="evidence" value="ECO:0007669"/>
    <property type="project" value="TreeGrafter"/>
</dbReference>
<proteinExistence type="predicted"/>
<accession>A0A6A4NX43</accession>
<evidence type="ECO:0000259" key="3">
    <source>
        <dbReference type="Pfam" id="PF16209"/>
    </source>
</evidence>
<reference evidence="5" key="1">
    <citation type="journal article" date="2020" name="Nat. Commun.">
        <title>Genome sequence of the cluster root forming white lupin.</title>
        <authorList>
            <person name="Hufnagel B."/>
            <person name="Marques A."/>
            <person name="Soriano A."/>
            <person name="Marques L."/>
            <person name="Divol F."/>
            <person name="Doumas P."/>
            <person name="Sallet E."/>
            <person name="Mancinotti D."/>
            <person name="Carrere S."/>
            <person name="Marande W."/>
            <person name="Arribat S."/>
            <person name="Keller J."/>
            <person name="Huneau C."/>
            <person name="Blein T."/>
            <person name="Aime D."/>
            <person name="Laguerre M."/>
            <person name="Taylor J."/>
            <person name="Schubert V."/>
            <person name="Nelson M."/>
            <person name="Geu-Flores F."/>
            <person name="Crespi M."/>
            <person name="Gallardo-Guerrero K."/>
            <person name="Delaux P.-M."/>
            <person name="Salse J."/>
            <person name="Berges H."/>
            <person name="Guyot R."/>
            <person name="Gouzy J."/>
            <person name="Peret B."/>
        </authorList>
    </citation>
    <scope>NUCLEOTIDE SEQUENCE [LARGE SCALE GENOMIC DNA]</scope>
    <source>
        <strain evidence="5">cv. Amiga</strain>
    </source>
</reference>
<keyword evidence="2" id="KW-0472">Membrane</keyword>
<dbReference type="AlphaFoldDB" id="A0A6A4NX43"/>